<feature type="region of interest" description="Disordered" evidence="6">
    <location>
        <begin position="767"/>
        <end position="788"/>
    </location>
</feature>
<feature type="coiled-coil region" evidence="5">
    <location>
        <begin position="18"/>
        <end position="45"/>
    </location>
</feature>
<sequence length="788" mass="87755">MAASSFHMKVPAHYLPAYVDIRRLKKQLEELVHNAQRQRATVRRRLDILQRPRILPSGMTQKPTSPAAVSEHQDAEPISPPSAPDPSHSQNMFSAAAAAARADDGMAGSSLRAEAETLSLLPGTLTVEHRIEDSYRSAACNGFAIDVEMYFSSLWYFVLIPGHGISVYLMATQEESLQGDEEQLIEEQSAGKVAAFGKVKVRAQCLIVRHLPFLVFGTSDKELEASLLGPDATAEGHNIGALNLAPTQMVASVYFDSSSAYSYERRIRRFEGAQLLRFRWYGTNNNGPDEDIFIERKTHHESWSGMSSTKERFVVPQRLVAPYMLLQRSARDLLLEASGFQLPSVDSGTASKPSSSREHSGHPFLVASDAEESAADAYIARNGKLRKAIELGEEIQQAIAGHNLQPMLRTSYLRAAFQLATSNAVRISLDTNLCMVNEYRPQRQEDGGFNWCRLADELLGRDEVVRFPYAILEVKVQQQPPPAWVQSMLLLSDATLVYKFSKFQHGMAFLHRDKISSGLLPHWLQSPQSGQRQKHEEQLSAYKKRSTLGVPPLGGSLFESLRNSPDSLLTPLTRSLAEQHVPRFLTSDALGTERRSLFPVGESEALVAADADWEDMTATAAQRTFFWLRAQQKLQLQQAPRAIGQEVSAEGEFEDDRPRANSASSADSVRQRLARRHIRTVKKIDPKTSFAAERTFLHYIQKGLYLAGASLARVAKAGAANVQQRVDSQWGPLLAFFAAGVATFLVLVLQVDVNLRSVLKHEQAEHSAVYRQKRHAEPNLTRQRVNEL</sequence>
<dbReference type="Proteomes" id="UP000030763">
    <property type="component" value="Unassembled WGS sequence"/>
</dbReference>
<keyword evidence="2 7" id="KW-0812">Transmembrane</keyword>
<evidence type="ECO:0000313" key="10">
    <source>
        <dbReference type="EMBL" id="CDJ60062.1"/>
    </source>
</evidence>
<feature type="domain" description="DUF202" evidence="8">
    <location>
        <begin position="687"/>
        <end position="748"/>
    </location>
</feature>
<reference evidence="10" key="2">
    <citation type="submission" date="2013-10" db="EMBL/GenBank/DDBJ databases">
        <authorList>
            <person name="Aslett M."/>
        </authorList>
    </citation>
    <scope>NUCLEOTIDE SEQUENCE [LARGE SCALE GENOMIC DNA]</scope>
    <source>
        <strain evidence="10">Weybridge</strain>
    </source>
</reference>
<dbReference type="Pfam" id="PF09359">
    <property type="entry name" value="VTC"/>
    <property type="match status" value="1"/>
</dbReference>
<evidence type="ECO:0008006" key="12">
    <source>
        <dbReference type="Google" id="ProtNLM"/>
    </source>
</evidence>
<dbReference type="GO" id="GO:0006799">
    <property type="term" value="P:polyphosphate biosynthetic process"/>
    <property type="evidence" value="ECO:0007669"/>
    <property type="project" value="UniProtKB-ARBA"/>
</dbReference>
<dbReference type="OMA" id="WCRLADE"/>
<dbReference type="GO" id="GO:0012505">
    <property type="term" value="C:endomembrane system"/>
    <property type="evidence" value="ECO:0007669"/>
    <property type="project" value="UniProtKB-SubCell"/>
</dbReference>
<dbReference type="InterPro" id="IPR051572">
    <property type="entry name" value="VTC_Complex_Subunit"/>
</dbReference>
<evidence type="ECO:0000256" key="1">
    <source>
        <dbReference type="ARBA" id="ARBA00004127"/>
    </source>
</evidence>
<evidence type="ECO:0000256" key="5">
    <source>
        <dbReference type="SAM" id="Coils"/>
    </source>
</evidence>
<organism evidence="10 11">
    <name type="scientific">Eimeria maxima</name>
    <name type="common">Coccidian parasite</name>
    <dbReference type="NCBI Taxonomy" id="5804"/>
    <lineage>
        <taxon>Eukaryota</taxon>
        <taxon>Sar</taxon>
        <taxon>Alveolata</taxon>
        <taxon>Apicomplexa</taxon>
        <taxon>Conoidasida</taxon>
        <taxon>Coccidia</taxon>
        <taxon>Eucoccidiorida</taxon>
        <taxon>Eimeriorina</taxon>
        <taxon>Eimeriidae</taxon>
        <taxon>Eimeria</taxon>
    </lineage>
</organism>
<feature type="transmembrane region" description="Helical" evidence="7">
    <location>
        <begin position="730"/>
        <end position="751"/>
    </location>
</feature>
<feature type="region of interest" description="Disordered" evidence="6">
    <location>
        <begin position="52"/>
        <end position="90"/>
    </location>
</feature>
<dbReference type="Pfam" id="PF02656">
    <property type="entry name" value="DUF202"/>
    <property type="match status" value="1"/>
</dbReference>
<dbReference type="InterPro" id="IPR018966">
    <property type="entry name" value="VTC_domain"/>
</dbReference>
<dbReference type="AlphaFoldDB" id="U6M794"/>
<reference evidence="10" key="1">
    <citation type="submission" date="2013-10" db="EMBL/GenBank/DDBJ databases">
        <title>Genomic analysis of the causative agents of coccidiosis in chickens.</title>
        <authorList>
            <person name="Reid A.J."/>
            <person name="Blake D."/>
            <person name="Billington K."/>
            <person name="Browne H."/>
            <person name="Dunn M."/>
            <person name="Hung S."/>
            <person name="Kawahara F."/>
            <person name="Miranda-Saavedra D."/>
            <person name="Mourier T."/>
            <person name="Nagra H."/>
            <person name="Otto T.D."/>
            <person name="Rawlings N."/>
            <person name="Sanchez A."/>
            <person name="Sanders M."/>
            <person name="Subramaniam C."/>
            <person name="Tay Y."/>
            <person name="Dear P."/>
            <person name="Doerig C."/>
            <person name="Gruber A."/>
            <person name="Parkinson J."/>
            <person name="Shirley M."/>
            <person name="Wan K.L."/>
            <person name="Berriman M."/>
            <person name="Tomley F."/>
            <person name="Pain A."/>
        </authorList>
    </citation>
    <scope>NUCLEOTIDE SEQUENCE [LARGE SCALE GENOMIC DNA]</scope>
    <source>
        <strain evidence="10">Weybridge</strain>
    </source>
</reference>
<proteinExistence type="predicted"/>
<evidence type="ECO:0000259" key="8">
    <source>
        <dbReference type="Pfam" id="PF02656"/>
    </source>
</evidence>
<feature type="region of interest" description="Disordered" evidence="6">
    <location>
        <begin position="645"/>
        <end position="671"/>
    </location>
</feature>
<dbReference type="Gene3D" id="3.20.100.30">
    <property type="entry name" value="VTC, catalytic tunnel domain"/>
    <property type="match status" value="1"/>
</dbReference>
<evidence type="ECO:0000256" key="3">
    <source>
        <dbReference type="ARBA" id="ARBA00022989"/>
    </source>
</evidence>
<keyword evidence="11" id="KW-1185">Reference proteome</keyword>
<evidence type="ECO:0000256" key="2">
    <source>
        <dbReference type="ARBA" id="ARBA00022692"/>
    </source>
</evidence>
<feature type="domain" description="VTC" evidence="9">
    <location>
        <begin position="204"/>
        <end position="511"/>
    </location>
</feature>
<keyword evidence="5" id="KW-0175">Coiled coil</keyword>
<evidence type="ECO:0000313" key="11">
    <source>
        <dbReference type="Proteomes" id="UP000030763"/>
    </source>
</evidence>
<dbReference type="RefSeq" id="XP_013336707.1">
    <property type="nucleotide sequence ID" value="XM_013481253.1"/>
</dbReference>
<gene>
    <name evidence="10" type="ORF">EMWEY_00000550</name>
</gene>
<keyword evidence="4 7" id="KW-0472">Membrane</keyword>
<dbReference type="InterPro" id="IPR003807">
    <property type="entry name" value="DUF202"/>
</dbReference>
<evidence type="ECO:0000259" key="9">
    <source>
        <dbReference type="Pfam" id="PF09359"/>
    </source>
</evidence>
<dbReference type="PANTHER" id="PTHR46140">
    <property type="entry name" value="VACUOLAR TRANSPORTER CHAPERONE 1-RELATED"/>
    <property type="match status" value="1"/>
</dbReference>
<dbReference type="PANTHER" id="PTHR46140:SF1">
    <property type="entry name" value="VACUOLAR TRANSPORTER CHAPERONE COMPLEX SUBUNIT 4-RELATED"/>
    <property type="match status" value="1"/>
</dbReference>
<dbReference type="InterPro" id="IPR042267">
    <property type="entry name" value="VTC_sf"/>
</dbReference>
<protein>
    <recommendedName>
        <fullName evidence="12">VTC domain-containing protein</fullName>
    </recommendedName>
</protein>
<name>U6M794_EIMMA</name>
<feature type="region of interest" description="Disordered" evidence="6">
    <location>
        <begin position="346"/>
        <end position="366"/>
    </location>
</feature>
<dbReference type="OrthoDB" id="6493944at2759"/>
<dbReference type="GeneID" id="25334041"/>
<evidence type="ECO:0000256" key="6">
    <source>
        <dbReference type="SAM" id="MobiDB-lite"/>
    </source>
</evidence>
<keyword evidence="3 7" id="KW-1133">Transmembrane helix</keyword>
<dbReference type="VEuPathDB" id="ToxoDB:EMWEY_00000550"/>
<evidence type="ECO:0000256" key="7">
    <source>
        <dbReference type="SAM" id="Phobius"/>
    </source>
</evidence>
<accession>U6M794</accession>
<dbReference type="EMBL" id="HG721241">
    <property type="protein sequence ID" value="CDJ60062.1"/>
    <property type="molecule type" value="Genomic_DNA"/>
</dbReference>
<comment type="subcellular location">
    <subcellularLocation>
        <location evidence="1">Endomembrane system</location>
        <topology evidence="1">Multi-pass membrane protein</topology>
    </subcellularLocation>
</comment>
<evidence type="ECO:0000256" key="4">
    <source>
        <dbReference type="ARBA" id="ARBA00023136"/>
    </source>
</evidence>